<evidence type="ECO:0000256" key="10">
    <source>
        <dbReference type="ARBA" id="ARBA00022833"/>
    </source>
</evidence>
<dbReference type="CDD" id="cd16461">
    <property type="entry name" value="RING-H2_EL5-like"/>
    <property type="match status" value="1"/>
</dbReference>
<evidence type="ECO:0000256" key="7">
    <source>
        <dbReference type="ARBA" id="ARBA00022723"/>
    </source>
</evidence>
<gene>
    <name evidence="18" type="primary">ATL49_2</name>
    <name evidence="18" type="ORF">g.70305</name>
</gene>
<comment type="pathway">
    <text evidence="3">Protein modification; protein ubiquitination.</text>
</comment>
<evidence type="ECO:0000256" key="11">
    <source>
        <dbReference type="ARBA" id="ARBA00022989"/>
    </source>
</evidence>
<dbReference type="GO" id="GO:0008270">
    <property type="term" value="F:zinc ion binding"/>
    <property type="evidence" value="ECO:0007669"/>
    <property type="project" value="UniProtKB-KW"/>
</dbReference>
<feature type="compositionally biased region" description="Pro residues" evidence="15">
    <location>
        <begin position="16"/>
        <end position="37"/>
    </location>
</feature>
<evidence type="ECO:0000256" key="5">
    <source>
        <dbReference type="ARBA" id="ARBA00022679"/>
    </source>
</evidence>
<comment type="subcellular location">
    <subcellularLocation>
        <location evidence="2">Membrane</location>
        <topology evidence="2">Single-pass membrane protein</topology>
    </subcellularLocation>
</comment>
<keyword evidence="5" id="KW-0808">Transferase</keyword>
<comment type="similarity">
    <text evidence="13">Belongs to the RING-type zinc finger family. ATL subfamily.</text>
</comment>
<dbReference type="SMART" id="SM00184">
    <property type="entry name" value="RING"/>
    <property type="match status" value="1"/>
</dbReference>
<comment type="catalytic activity">
    <reaction evidence="1">
        <text>S-ubiquitinyl-[E2 ubiquitin-conjugating enzyme]-L-cysteine + [acceptor protein]-L-lysine = [E2 ubiquitin-conjugating enzyme]-L-cysteine + N(6)-ubiquitinyl-[acceptor protein]-L-lysine.</text>
        <dbReference type="EC" id="2.3.2.27"/>
    </reaction>
</comment>
<evidence type="ECO:0000313" key="18">
    <source>
        <dbReference type="EMBL" id="JAT40337.1"/>
    </source>
</evidence>
<keyword evidence="8 14" id="KW-0863">Zinc-finger</keyword>
<feature type="compositionally biased region" description="Low complexity" evidence="15">
    <location>
        <begin position="400"/>
        <end position="411"/>
    </location>
</feature>
<keyword evidence="12 16" id="KW-0472">Membrane</keyword>
<evidence type="ECO:0000256" key="14">
    <source>
        <dbReference type="PROSITE-ProRule" id="PRU00175"/>
    </source>
</evidence>
<dbReference type="EMBL" id="GDJX01027599">
    <property type="protein sequence ID" value="JAT40337.1"/>
    <property type="molecule type" value="Transcribed_RNA"/>
</dbReference>
<evidence type="ECO:0000256" key="9">
    <source>
        <dbReference type="ARBA" id="ARBA00022786"/>
    </source>
</evidence>
<accession>A0A1D1XD36</accession>
<proteinExistence type="inferred from homology"/>
<evidence type="ECO:0000256" key="6">
    <source>
        <dbReference type="ARBA" id="ARBA00022692"/>
    </source>
</evidence>
<evidence type="ECO:0000256" key="12">
    <source>
        <dbReference type="ARBA" id="ARBA00023136"/>
    </source>
</evidence>
<dbReference type="InterPro" id="IPR013083">
    <property type="entry name" value="Znf_RING/FYVE/PHD"/>
</dbReference>
<evidence type="ECO:0000256" key="15">
    <source>
        <dbReference type="SAM" id="MobiDB-lite"/>
    </source>
</evidence>
<dbReference type="AlphaFoldDB" id="A0A1D1XD36"/>
<dbReference type="Gene3D" id="3.30.40.10">
    <property type="entry name" value="Zinc/RING finger domain, C3HC4 (zinc finger)"/>
    <property type="match status" value="1"/>
</dbReference>
<dbReference type="GO" id="GO:0016020">
    <property type="term" value="C:membrane"/>
    <property type="evidence" value="ECO:0007669"/>
    <property type="project" value="UniProtKB-SubCell"/>
</dbReference>
<keyword evidence="7" id="KW-0479">Metal-binding</keyword>
<evidence type="ECO:0000256" key="8">
    <source>
        <dbReference type="ARBA" id="ARBA00022771"/>
    </source>
</evidence>
<evidence type="ECO:0000256" key="2">
    <source>
        <dbReference type="ARBA" id="ARBA00004167"/>
    </source>
</evidence>
<protein>
    <recommendedName>
        <fullName evidence="4">RING-type E3 ubiquitin transferase</fullName>
        <ecNumber evidence="4">2.3.2.27</ecNumber>
    </recommendedName>
</protein>
<evidence type="ECO:0000259" key="17">
    <source>
        <dbReference type="PROSITE" id="PS50089"/>
    </source>
</evidence>
<feature type="compositionally biased region" description="Polar residues" evidence="15">
    <location>
        <begin position="1"/>
        <end position="12"/>
    </location>
</feature>
<keyword evidence="10" id="KW-0862">Zinc</keyword>
<dbReference type="EC" id="2.3.2.27" evidence="4"/>
<keyword evidence="11 16" id="KW-1133">Transmembrane helix</keyword>
<organism evidence="18">
    <name type="scientific">Anthurium amnicola</name>
    <dbReference type="NCBI Taxonomy" id="1678845"/>
    <lineage>
        <taxon>Eukaryota</taxon>
        <taxon>Viridiplantae</taxon>
        <taxon>Streptophyta</taxon>
        <taxon>Embryophyta</taxon>
        <taxon>Tracheophyta</taxon>
        <taxon>Spermatophyta</taxon>
        <taxon>Magnoliopsida</taxon>
        <taxon>Liliopsida</taxon>
        <taxon>Araceae</taxon>
        <taxon>Pothoideae</taxon>
        <taxon>Potheae</taxon>
        <taxon>Anthurium</taxon>
    </lineage>
</organism>
<feature type="transmembrane region" description="Helical" evidence="16">
    <location>
        <begin position="52"/>
        <end position="77"/>
    </location>
</feature>
<dbReference type="SUPFAM" id="SSF57850">
    <property type="entry name" value="RING/U-box"/>
    <property type="match status" value="1"/>
</dbReference>
<feature type="region of interest" description="Disordered" evidence="15">
    <location>
        <begin position="1"/>
        <end position="37"/>
    </location>
</feature>
<dbReference type="GO" id="GO:0061630">
    <property type="term" value="F:ubiquitin protein ligase activity"/>
    <property type="evidence" value="ECO:0007669"/>
    <property type="project" value="UniProtKB-EC"/>
</dbReference>
<evidence type="ECO:0000256" key="4">
    <source>
        <dbReference type="ARBA" id="ARBA00012483"/>
    </source>
</evidence>
<reference evidence="18" key="1">
    <citation type="submission" date="2015-07" db="EMBL/GenBank/DDBJ databases">
        <title>Transcriptome Assembly of Anthurium amnicola.</title>
        <authorList>
            <person name="Suzuki J."/>
        </authorList>
    </citation>
    <scope>NUCLEOTIDE SEQUENCE</scope>
</reference>
<dbReference type="InterPro" id="IPR001841">
    <property type="entry name" value="Znf_RING"/>
</dbReference>
<dbReference type="Pfam" id="PF13639">
    <property type="entry name" value="zf-RING_2"/>
    <property type="match status" value="1"/>
</dbReference>
<keyword evidence="6 16" id="KW-0812">Transmembrane</keyword>
<dbReference type="PROSITE" id="PS50089">
    <property type="entry name" value="ZF_RING_2"/>
    <property type="match status" value="1"/>
</dbReference>
<feature type="domain" description="RING-type" evidence="17">
    <location>
        <begin position="136"/>
        <end position="178"/>
    </location>
</feature>
<evidence type="ECO:0000256" key="3">
    <source>
        <dbReference type="ARBA" id="ARBA00004906"/>
    </source>
</evidence>
<evidence type="ECO:0000256" key="16">
    <source>
        <dbReference type="SAM" id="Phobius"/>
    </source>
</evidence>
<evidence type="ECO:0000256" key="13">
    <source>
        <dbReference type="ARBA" id="ARBA00024209"/>
    </source>
</evidence>
<dbReference type="PANTHER" id="PTHR45768">
    <property type="entry name" value="E3 UBIQUITIN-PROTEIN LIGASE RNF13-LIKE"/>
    <property type="match status" value="1"/>
</dbReference>
<dbReference type="FunFam" id="3.30.40.10:FF:000231">
    <property type="entry name" value="RING-H2 finger protein ATL46"/>
    <property type="match status" value="1"/>
</dbReference>
<keyword evidence="9" id="KW-0833">Ubl conjugation pathway</keyword>
<sequence length="441" mass="47279">MVRVSVGTNQTEHTLRPPPFPHLLHQPPPAPATPPPALKHGGLLDSNISPSVLLIIVILSVIFFVSGLLHLLVRLLLRPGGRGREDPESGATAMQGQLQQLFHLHDAGVDQSFIDALPVFPYGAVVGAGGKDPFDCAVCLCEFEPDDKLRLLPRCSHAFHLDCIDTWLLSHSTCPLCRSTLLCSPLPSPPLVLVLESGRAGTSSPHGRPSGASAHLGEDDDDDLAAKEEMGVTAPEEEVAVVPVKLGKFRTVEVAGAGEDEGTSDGGLDGRRCFSMGSFEYVMDETSQLQVAIQAPARRPPGAKEPPRHRLAMSDCDCHSRREGFKGFEEPPGRESFSVSKVWLRPRKEKPAAASSFLLPLQRAREAEPAPEVEVDDGKAPCGSSRRTAASEVDFDVEAGSYDGGSSSVGSRPGETPSFARRTLLWVVGAGRQHHKVVNHV</sequence>
<feature type="region of interest" description="Disordered" evidence="15">
    <location>
        <begin position="367"/>
        <end position="417"/>
    </location>
</feature>
<dbReference type="PANTHER" id="PTHR45768:SF10">
    <property type="entry name" value="RING-H2 FINGER PROTEIN ATL13-RELATED"/>
    <property type="match status" value="1"/>
</dbReference>
<name>A0A1D1XD36_9ARAE</name>
<evidence type="ECO:0000256" key="1">
    <source>
        <dbReference type="ARBA" id="ARBA00000900"/>
    </source>
</evidence>
<feature type="region of interest" description="Disordered" evidence="15">
    <location>
        <begin position="198"/>
        <end position="219"/>
    </location>
</feature>